<protein>
    <submittedName>
        <fullName evidence="2">Uncharacterized protein</fullName>
    </submittedName>
</protein>
<dbReference type="RefSeq" id="WP_072577261.1">
    <property type="nucleotide sequence ID" value="NZ_LWHB01000151.1"/>
</dbReference>
<evidence type="ECO:0000313" key="2">
    <source>
        <dbReference type="EMBL" id="SUO96664.1"/>
    </source>
</evidence>
<sequence>MADKAVDVSKAIKAFDTGSGMSHFGSILQWSILVISVILLFSIAILAIKSEIKLGGLAPEKAIINMVVILLSIILLLLIFMVMAGIANHP</sequence>
<evidence type="ECO:0000313" key="3">
    <source>
        <dbReference type="Proteomes" id="UP000254601"/>
    </source>
</evidence>
<keyword evidence="1" id="KW-0812">Transmembrane</keyword>
<accession>A0A380MWW6</accession>
<keyword evidence="1" id="KW-0472">Membrane</keyword>
<name>A0A380MWW6_9GAMM</name>
<gene>
    <name evidence="2" type="ORF">NCTC13337_01962</name>
</gene>
<keyword evidence="3" id="KW-1185">Reference proteome</keyword>
<organism evidence="2 3">
    <name type="scientific">Suttonella ornithocola</name>
    <dbReference type="NCBI Taxonomy" id="279832"/>
    <lineage>
        <taxon>Bacteria</taxon>
        <taxon>Pseudomonadati</taxon>
        <taxon>Pseudomonadota</taxon>
        <taxon>Gammaproteobacteria</taxon>
        <taxon>Cardiobacteriales</taxon>
        <taxon>Cardiobacteriaceae</taxon>
        <taxon>Suttonella</taxon>
    </lineage>
</organism>
<reference evidence="2 3" key="1">
    <citation type="submission" date="2018-06" db="EMBL/GenBank/DDBJ databases">
        <authorList>
            <consortium name="Pathogen Informatics"/>
            <person name="Doyle S."/>
        </authorList>
    </citation>
    <scope>NUCLEOTIDE SEQUENCE [LARGE SCALE GENOMIC DNA]</scope>
    <source>
        <strain evidence="2 3">NCTC13337</strain>
    </source>
</reference>
<proteinExistence type="predicted"/>
<feature type="transmembrane region" description="Helical" evidence="1">
    <location>
        <begin position="62"/>
        <end position="87"/>
    </location>
</feature>
<dbReference type="Proteomes" id="UP000254601">
    <property type="component" value="Unassembled WGS sequence"/>
</dbReference>
<dbReference type="AlphaFoldDB" id="A0A380MWW6"/>
<dbReference type="EMBL" id="UHIC01000001">
    <property type="protein sequence ID" value="SUO96664.1"/>
    <property type="molecule type" value="Genomic_DNA"/>
</dbReference>
<keyword evidence="1" id="KW-1133">Transmembrane helix</keyword>
<evidence type="ECO:0000256" key="1">
    <source>
        <dbReference type="SAM" id="Phobius"/>
    </source>
</evidence>
<feature type="transmembrane region" description="Helical" evidence="1">
    <location>
        <begin position="27"/>
        <end position="50"/>
    </location>
</feature>